<reference evidence="1" key="1">
    <citation type="submission" date="2018-05" db="EMBL/GenBank/DDBJ databases">
        <authorList>
            <person name="Lanie J.A."/>
            <person name="Ng W.-L."/>
            <person name="Kazmierczak K.M."/>
            <person name="Andrzejewski T.M."/>
            <person name="Davidsen T.M."/>
            <person name="Wayne K.J."/>
            <person name="Tettelin H."/>
            <person name="Glass J.I."/>
            <person name="Rusch D."/>
            <person name="Podicherti R."/>
            <person name="Tsui H.-C.T."/>
            <person name="Winkler M.E."/>
        </authorList>
    </citation>
    <scope>NUCLEOTIDE SEQUENCE</scope>
</reference>
<sequence length="28" mass="3008">MRSVYSSMLVVLFLGASHTLVIAQDPDG</sequence>
<feature type="non-terminal residue" evidence="1">
    <location>
        <position position="28"/>
    </location>
</feature>
<proteinExistence type="predicted"/>
<accession>A0A382XWX6</accession>
<dbReference type="EMBL" id="UINC01171182">
    <property type="protein sequence ID" value="SVD75612.1"/>
    <property type="molecule type" value="Genomic_DNA"/>
</dbReference>
<protein>
    <submittedName>
        <fullName evidence="1">Uncharacterized protein</fullName>
    </submittedName>
</protein>
<gene>
    <name evidence="1" type="ORF">METZ01_LOCUS428466</name>
</gene>
<dbReference type="AlphaFoldDB" id="A0A382XWX6"/>
<name>A0A382XWX6_9ZZZZ</name>
<organism evidence="1">
    <name type="scientific">marine metagenome</name>
    <dbReference type="NCBI Taxonomy" id="408172"/>
    <lineage>
        <taxon>unclassified sequences</taxon>
        <taxon>metagenomes</taxon>
        <taxon>ecological metagenomes</taxon>
    </lineage>
</organism>
<evidence type="ECO:0000313" key="1">
    <source>
        <dbReference type="EMBL" id="SVD75612.1"/>
    </source>
</evidence>